<sequence length="140" mass="14558">MVAPLDGLKLQVRRREDGGVVVLHMKCGGCRRFRWCCRIVVMAIRGGCCYSSFPASCGGAKLDGDALVAAEMVKLRWRCAHWREGADSWLLVRGGSSEGGGGEGGAKEEDGGGGSARLLLFPVSFSGGRRGDGGGGCHGG</sequence>
<protein>
    <submittedName>
        <fullName evidence="2">Uncharacterized protein</fullName>
    </submittedName>
</protein>
<organism evidence="2 3">
    <name type="scientific">Vigna unguiculata</name>
    <name type="common">Cowpea</name>
    <dbReference type="NCBI Taxonomy" id="3917"/>
    <lineage>
        <taxon>Eukaryota</taxon>
        <taxon>Viridiplantae</taxon>
        <taxon>Streptophyta</taxon>
        <taxon>Embryophyta</taxon>
        <taxon>Tracheophyta</taxon>
        <taxon>Spermatophyta</taxon>
        <taxon>Magnoliopsida</taxon>
        <taxon>eudicotyledons</taxon>
        <taxon>Gunneridae</taxon>
        <taxon>Pentapetalae</taxon>
        <taxon>rosids</taxon>
        <taxon>fabids</taxon>
        <taxon>Fabales</taxon>
        <taxon>Fabaceae</taxon>
        <taxon>Papilionoideae</taxon>
        <taxon>50 kb inversion clade</taxon>
        <taxon>NPAAA clade</taxon>
        <taxon>indigoferoid/millettioid clade</taxon>
        <taxon>Phaseoleae</taxon>
        <taxon>Vigna</taxon>
    </lineage>
</organism>
<evidence type="ECO:0000313" key="3">
    <source>
        <dbReference type="Proteomes" id="UP000501690"/>
    </source>
</evidence>
<feature type="region of interest" description="Disordered" evidence="1">
    <location>
        <begin position="93"/>
        <end position="113"/>
    </location>
</feature>
<evidence type="ECO:0000256" key="1">
    <source>
        <dbReference type="SAM" id="MobiDB-lite"/>
    </source>
</evidence>
<name>A0A4D6NPZ8_VIGUN</name>
<dbReference type="EMBL" id="CP039355">
    <property type="protein sequence ID" value="QCE14754.1"/>
    <property type="molecule type" value="Genomic_DNA"/>
</dbReference>
<dbReference type="Proteomes" id="UP000501690">
    <property type="component" value="Linkage Group LG11"/>
</dbReference>
<gene>
    <name evidence="2" type="ORF">DEO72_LG11g1759</name>
</gene>
<proteinExistence type="predicted"/>
<reference evidence="2 3" key="1">
    <citation type="submission" date="2019-04" db="EMBL/GenBank/DDBJ databases">
        <title>An improved genome assembly and genetic linkage map for asparagus bean, Vigna unguiculata ssp. sesquipedialis.</title>
        <authorList>
            <person name="Xia Q."/>
            <person name="Zhang R."/>
            <person name="Dong Y."/>
        </authorList>
    </citation>
    <scope>NUCLEOTIDE SEQUENCE [LARGE SCALE GENOMIC DNA]</scope>
    <source>
        <tissue evidence="2">Leaf</tissue>
    </source>
</reference>
<evidence type="ECO:0000313" key="2">
    <source>
        <dbReference type="EMBL" id="QCE14754.1"/>
    </source>
</evidence>
<dbReference type="AlphaFoldDB" id="A0A4D6NPZ8"/>
<keyword evidence="3" id="KW-1185">Reference proteome</keyword>
<accession>A0A4D6NPZ8</accession>